<evidence type="ECO:0000259" key="2">
    <source>
        <dbReference type="Pfam" id="PF09335"/>
    </source>
</evidence>
<feature type="transmembrane region" description="Helical" evidence="1">
    <location>
        <begin position="116"/>
        <end position="134"/>
    </location>
</feature>
<comment type="caution">
    <text evidence="3">The sequence shown here is derived from an EMBL/GenBank/DDBJ whole genome shotgun (WGS) entry which is preliminary data.</text>
</comment>
<evidence type="ECO:0000313" key="3">
    <source>
        <dbReference type="EMBL" id="KJJ85572.1"/>
    </source>
</evidence>
<gene>
    <name evidence="3" type="ORF">OMAG_000527</name>
</gene>
<protein>
    <submittedName>
        <fullName evidence="3">DedA family protein</fullName>
    </submittedName>
</protein>
<organism evidence="3 4">
    <name type="scientific">Candidatus Omnitrophus magneticus</name>
    <dbReference type="NCBI Taxonomy" id="1609969"/>
    <lineage>
        <taxon>Bacteria</taxon>
        <taxon>Pseudomonadati</taxon>
        <taxon>Candidatus Omnitrophota</taxon>
        <taxon>Candidatus Omnitrophus</taxon>
    </lineage>
</organism>
<keyword evidence="1" id="KW-0472">Membrane</keyword>
<keyword evidence="4" id="KW-1185">Reference proteome</keyword>
<dbReference type="AlphaFoldDB" id="A0A0F0CQL4"/>
<dbReference type="InterPro" id="IPR032816">
    <property type="entry name" value="VTT_dom"/>
</dbReference>
<feature type="transmembrane region" description="Helical" evidence="1">
    <location>
        <begin position="184"/>
        <end position="203"/>
    </location>
</feature>
<proteinExistence type="predicted"/>
<feature type="transmembrane region" description="Helical" evidence="1">
    <location>
        <begin position="146"/>
        <end position="172"/>
    </location>
</feature>
<keyword evidence="1" id="KW-1133">Transmembrane helix</keyword>
<dbReference type="GO" id="GO:0005886">
    <property type="term" value="C:plasma membrane"/>
    <property type="evidence" value="ECO:0007669"/>
    <property type="project" value="TreeGrafter"/>
</dbReference>
<dbReference type="EMBL" id="JYNY01000114">
    <property type="protein sequence ID" value="KJJ85572.1"/>
    <property type="molecule type" value="Genomic_DNA"/>
</dbReference>
<dbReference type="Pfam" id="PF09335">
    <property type="entry name" value="VTT_dom"/>
    <property type="match status" value="1"/>
</dbReference>
<evidence type="ECO:0000256" key="1">
    <source>
        <dbReference type="SAM" id="Phobius"/>
    </source>
</evidence>
<dbReference type="PANTHER" id="PTHR42709">
    <property type="entry name" value="ALKALINE PHOSPHATASE LIKE PROTEIN"/>
    <property type="match status" value="1"/>
</dbReference>
<sequence length="208" mass="23476">MLIFLKNIVTFPIKCFRALYDWTIHWAKTKHASYTLFGIAFIESSFFPIPPDVLLIAMTISEKKKWAFYAFICTLGSVLGACFGYFIGWSLYETIGKLIVETYHLGPMMNLVGQKYVENAFLTVFTAAFTPIPYKVITIAAGLFKISIVTLIVASIIGRAGRFFLVAGLLRVFGKKISDSIEKYFDIFSILFVVLLFGGFILLKHFAK</sequence>
<name>A0A0F0CQL4_9BACT</name>
<evidence type="ECO:0000313" key="4">
    <source>
        <dbReference type="Proteomes" id="UP000033428"/>
    </source>
</evidence>
<reference evidence="3 4" key="1">
    <citation type="submission" date="2015-02" db="EMBL/GenBank/DDBJ databases">
        <title>Single-cell genomics of uncultivated deep-branching MTB reveals a conserved set of magnetosome genes.</title>
        <authorList>
            <person name="Kolinko S."/>
            <person name="Richter M."/>
            <person name="Glockner F.O."/>
            <person name="Brachmann A."/>
            <person name="Schuler D."/>
        </authorList>
    </citation>
    <scope>NUCLEOTIDE SEQUENCE [LARGE SCALE GENOMIC DNA]</scope>
    <source>
        <strain evidence="3">SKK-01</strain>
    </source>
</reference>
<dbReference type="InterPro" id="IPR051311">
    <property type="entry name" value="DedA_domain"/>
</dbReference>
<dbReference type="Proteomes" id="UP000033428">
    <property type="component" value="Unassembled WGS sequence"/>
</dbReference>
<keyword evidence="1" id="KW-0812">Transmembrane</keyword>
<feature type="transmembrane region" description="Helical" evidence="1">
    <location>
        <begin position="66"/>
        <end position="87"/>
    </location>
</feature>
<accession>A0A0F0CQL4</accession>
<feature type="domain" description="VTT" evidence="2">
    <location>
        <begin position="49"/>
        <end position="169"/>
    </location>
</feature>
<dbReference type="PATRIC" id="fig|1609969.3.peg.579"/>
<dbReference type="PANTHER" id="PTHR42709:SF11">
    <property type="entry name" value="DEDA FAMILY PROTEIN"/>
    <property type="match status" value="1"/>
</dbReference>